<evidence type="ECO:0000313" key="3">
    <source>
        <dbReference type="Proteomes" id="UP001232148"/>
    </source>
</evidence>
<keyword evidence="3" id="KW-1185">Reference proteome</keyword>
<feature type="region of interest" description="Disordered" evidence="1">
    <location>
        <begin position="81"/>
        <end position="104"/>
    </location>
</feature>
<sequence>MMKRINPCVLFTVYTGIISILATDLDYLQLFSRKGGKGFDSSPGTRPEWLAVGGANVQEVTFDTTNPTPTAPRITVTTDQRLGGHTKCGGRVPAGDILNPSRPPTRRIALTY</sequence>
<protein>
    <submittedName>
        <fullName evidence="2">Uncharacterized protein</fullName>
    </submittedName>
</protein>
<dbReference type="EMBL" id="MU843050">
    <property type="protein sequence ID" value="KAK2022279.1"/>
    <property type="molecule type" value="Genomic_DNA"/>
</dbReference>
<reference evidence="2" key="1">
    <citation type="submission" date="2021-06" db="EMBL/GenBank/DDBJ databases">
        <title>Comparative genomics, transcriptomics and evolutionary studies reveal genomic signatures of adaptation to plant cell wall in hemibiotrophic fungi.</title>
        <authorList>
            <consortium name="DOE Joint Genome Institute"/>
            <person name="Baroncelli R."/>
            <person name="Diaz J.F."/>
            <person name="Benocci T."/>
            <person name="Peng M."/>
            <person name="Battaglia E."/>
            <person name="Haridas S."/>
            <person name="Andreopoulos W."/>
            <person name="Labutti K."/>
            <person name="Pangilinan J."/>
            <person name="Floch G.L."/>
            <person name="Makela M.R."/>
            <person name="Henrissat B."/>
            <person name="Grigoriev I.V."/>
            <person name="Crouch J.A."/>
            <person name="De Vries R.P."/>
            <person name="Sukno S.A."/>
            <person name="Thon M.R."/>
        </authorList>
    </citation>
    <scope>NUCLEOTIDE SEQUENCE</scope>
    <source>
        <strain evidence="2">MAFF235873</strain>
    </source>
</reference>
<gene>
    <name evidence="2" type="ORF">LX32DRAFT_657809</name>
</gene>
<organism evidence="2 3">
    <name type="scientific">Colletotrichum zoysiae</name>
    <dbReference type="NCBI Taxonomy" id="1216348"/>
    <lineage>
        <taxon>Eukaryota</taxon>
        <taxon>Fungi</taxon>
        <taxon>Dikarya</taxon>
        <taxon>Ascomycota</taxon>
        <taxon>Pezizomycotina</taxon>
        <taxon>Sordariomycetes</taxon>
        <taxon>Hypocreomycetidae</taxon>
        <taxon>Glomerellales</taxon>
        <taxon>Glomerellaceae</taxon>
        <taxon>Colletotrichum</taxon>
        <taxon>Colletotrichum graminicola species complex</taxon>
    </lineage>
</organism>
<dbReference type="Proteomes" id="UP001232148">
    <property type="component" value="Unassembled WGS sequence"/>
</dbReference>
<accession>A0AAD9H6G7</accession>
<dbReference type="AlphaFoldDB" id="A0AAD9H6G7"/>
<proteinExistence type="predicted"/>
<name>A0AAD9H6G7_9PEZI</name>
<comment type="caution">
    <text evidence="2">The sequence shown here is derived from an EMBL/GenBank/DDBJ whole genome shotgun (WGS) entry which is preliminary data.</text>
</comment>
<evidence type="ECO:0000256" key="1">
    <source>
        <dbReference type="SAM" id="MobiDB-lite"/>
    </source>
</evidence>
<evidence type="ECO:0000313" key="2">
    <source>
        <dbReference type="EMBL" id="KAK2022279.1"/>
    </source>
</evidence>